<keyword evidence="1" id="KW-0472">Membrane</keyword>
<feature type="transmembrane region" description="Helical" evidence="1">
    <location>
        <begin position="80"/>
        <end position="102"/>
    </location>
</feature>
<keyword evidence="1" id="KW-1133">Transmembrane helix</keyword>
<dbReference type="RefSeq" id="WP_011584422.1">
    <property type="nucleotide sequence ID" value="NC_008255.1"/>
</dbReference>
<accession>A0A6N4SPQ7</accession>
<gene>
    <name evidence="2" type="ordered locus">CHU_1030</name>
</gene>
<sequence length="119" mass="13548">MNQKSVTKFFVFVLTLFIAEIVSTIAKNYLNIHTGYRDPYKLTAIQMGIIIVIYYPVFTLISSVAEIISTHFVKKTKSATIGGMPGLIIAFIIGLLICYAIFLNQWHHINVLKVLWRKV</sequence>
<reference evidence="2 3" key="1">
    <citation type="journal article" date="2007" name="Appl. Environ. Microbiol.">
        <title>Genome sequence of the cellulolytic gliding bacterium Cytophaga hutchinsonii.</title>
        <authorList>
            <person name="Xie G."/>
            <person name="Bruce D.C."/>
            <person name="Challacombe J.F."/>
            <person name="Chertkov O."/>
            <person name="Detter J.C."/>
            <person name="Gilna P."/>
            <person name="Han C.S."/>
            <person name="Lucas S."/>
            <person name="Misra M."/>
            <person name="Myers G.L."/>
            <person name="Richardson P."/>
            <person name="Tapia R."/>
            <person name="Thayer N."/>
            <person name="Thompson L.S."/>
            <person name="Brettin T.S."/>
            <person name="Henrissat B."/>
            <person name="Wilson D.B."/>
            <person name="McBride M.J."/>
        </authorList>
    </citation>
    <scope>NUCLEOTIDE SEQUENCE [LARGE SCALE GENOMIC DNA]</scope>
    <source>
        <strain evidence="3">ATCC 33406 / DSM 1761 / CIP 103989 / NBRC 15051 / NCIMB 9469 / D465</strain>
    </source>
</reference>
<evidence type="ECO:0000313" key="3">
    <source>
        <dbReference type="Proteomes" id="UP000001822"/>
    </source>
</evidence>
<dbReference type="Proteomes" id="UP000001822">
    <property type="component" value="Chromosome"/>
</dbReference>
<dbReference type="EMBL" id="CP000383">
    <property type="protein sequence ID" value="ABG58307.1"/>
    <property type="molecule type" value="Genomic_DNA"/>
</dbReference>
<evidence type="ECO:0000256" key="1">
    <source>
        <dbReference type="SAM" id="Phobius"/>
    </source>
</evidence>
<keyword evidence="1" id="KW-0812">Transmembrane</keyword>
<dbReference type="KEGG" id="chu:CHU_1030"/>
<protein>
    <submittedName>
        <fullName evidence="2">Uncharacterized protein</fullName>
    </submittedName>
</protein>
<proteinExistence type="predicted"/>
<organism evidence="2 3">
    <name type="scientific">Cytophaga hutchinsonii (strain ATCC 33406 / DSM 1761 / CIP 103989 / NBRC 15051 / NCIMB 9469 / D465)</name>
    <dbReference type="NCBI Taxonomy" id="269798"/>
    <lineage>
        <taxon>Bacteria</taxon>
        <taxon>Pseudomonadati</taxon>
        <taxon>Bacteroidota</taxon>
        <taxon>Cytophagia</taxon>
        <taxon>Cytophagales</taxon>
        <taxon>Cytophagaceae</taxon>
        <taxon>Cytophaga</taxon>
    </lineage>
</organism>
<keyword evidence="3" id="KW-1185">Reference proteome</keyword>
<name>A0A6N4SPQ7_CYTH3</name>
<evidence type="ECO:0000313" key="2">
    <source>
        <dbReference type="EMBL" id="ABG58307.1"/>
    </source>
</evidence>
<feature type="transmembrane region" description="Helical" evidence="1">
    <location>
        <begin position="42"/>
        <end position="68"/>
    </location>
</feature>
<dbReference type="OrthoDB" id="9928948at2"/>
<dbReference type="AlphaFoldDB" id="A0A6N4SPQ7"/>